<keyword evidence="2" id="KW-1185">Reference proteome</keyword>
<dbReference type="RefSeq" id="WP_135171185.1">
    <property type="nucleotide sequence ID" value="NZ_SPQU01000019.1"/>
</dbReference>
<evidence type="ECO:0000313" key="1">
    <source>
        <dbReference type="EMBL" id="TFV34702.1"/>
    </source>
</evidence>
<dbReference type="OrthoDB" id="8249683at2"/>
<evidence type="ECO:0000313" key="2">
    <source>
        <dbReference type="Proteomes" id="UP000298225"/>
    </source>
</evidence>
<dbReference type="AlphaFoldDB" id="A0A4Y9KYG0"/>
<sequence length="199" mass="22021">MATSGDLAKALSELLKEPFSTVDLYGRHLRAAGMLSVKGHGRGAAEMTARDAATWLISLVIDHPRGGDFAAETARVLRLPLFEATIYPEHFLWDLKVKDAKNAGQAIEFLMHDCLHERIRHPMEDLKRDNILSIGIDPGGDSIAPGLHGPHSPEVFSAALLVYRRGPEKPKPNLWRNHILHGRVLLELARVLDLKVPVT</sequence>
<gene>
    <name evidence="1" type="ORF">E4K66_30360</name>
</gene>
<comment type="caution">
    <text evidence="1">The sequence shown here is derived from an EMBL/GenBank/DDBJ whole genome shotgun (WGS) entry which is preliminary data.</text>
</comment>
<protein>
    <submittedName>
        <fullName evidence="1">Uncharacterized protein</fullName>
    </submittedName>
</protein>
<accession>A0A4Y9KYG0</accession>
<organism evidence="1 2">
    <name type="scientific">Bradyrhizobium frederickii</name>
    <dbReference type="NCBI Taxonomy" id="2560054"/>
    <lineage>
        <taxon>Bacteria</taxon>
        <taxon>Pseudomonadati</taxon>
        <taxon>Pseudomonadota</taxon>
        <taxon>Alphaproteobacteria</taxon>
        <taxon>Hyphomicrobiales</taxon>
        <taxon>Nitrobacteraceae</taxon>
        <taxon>Bradyrhizobium</taxon>
    </lineage>
</organism>
<proteinExistence type="predicted"/>
<dbReference type="Proteomes" id="UP000298225">
    <property type="component" value="Unassembled WGS sequence"/>
</dbReference>
<reference evidence="1 2" key="1">
    <citation type="submission" date="2019-03" db="EMBL/GenBank/DDBJ databases">
        <title>Bradyrhizobium strains diversity isolated from Chamaecrista fasciculata.</title>
        <authorList>
            <person name="Urquiaga M.C.O."/>
            <person name="Hungria M."/>
            <person name="Delamuta J.R.M."/>
        </authorList>
    </citation>
    <scope>NUCLEOTIDE SEQUENCE [LARGE SCALE GENOMIC DNA]</scope>
    <source>
        <strain evidence="1 2">CNPSo 3424</strain>
    </source>
</reference>
<name>A0A4Y9KYG0_9BRAD</name>
<dbReference type="EMBL" id="SPQU01000019">
    <property type="protein sequence ID" value="TFV34702.1"/>
    <property type="molecule type" value="Genomic_DNA"/>
</dbReference>